<dbReference type="AlphaFoldDB" id="A0A9D1NK66"/>
<organism evidence="2 3">
    <name type="scientific">Candidatus Spyradosoma merdigallinarum</name>
    <dbReference type="NCBI Taxonomy" id="2840950"/>
    <lineage>
        <taxon>Bacteria</taxon>
        <taxon>Pseudomonadati</taxon>
        <taxon>Verrucomicrobiota</taxon>
        <taxon>Opitutia</taxon>
        <taxon>Opitutia incertae sedis</taxon>
        <taxon>Candidatus Spyradosoma</taxon>
    </lineage>
</organism>
<gene>
    <name evidence="2" type="ORF">IAC75_02295</name>
</gene>
<dbReference type="Proteomes" id="UP000886812">
    <property type="component" value="Unassembled WGS sequence"/>
</dbReference>
<keyword evidence="1" id="KW-1133">Transmembrane helix</keyword>
<name>A0A9D1NK66_9BACT</name>
<sequence length="142" mass="14481">MILQPFLCAANWGVVGWVLVGTVVLIIVLAAVGRGIAAAFPPNPEHVSNFRRPAPAVPAAPAPAAPAVAPAAPAAPVPGTSAISPEIMAVIAASVAVVLRGKNFSITGVAPAAPKAPDIEQLMSLWSLEGRRQVYSSHSLQR</sequence>
<evidence type="ECO:0000313" key="3">
    <source>
        <dbReference type="Proteomes" id="UP000886812"/>
    </source>
</evidence>
<keyword evidence="1" id="KW-0812">Transmembrane</keyword>
<dbReference type="EMBL" id="DVOG01000061">
    <property type="protein sequence ID" value="HIV03963.1"/>
    <property type="molecule type" value="Genomic_DNA"/>
</dbReference>
<reference evidence="2" key="1">
    <citation type="submission" date="2020-10" db="EMBL/GenBank/DDBJ databases">
        <authorList>
            <person name="Gilroy R."/>
        </authorList>
    </citation>
    <scope>NUCLEOTIDE SEQUENCE</scope>
    <source>
        <strain evidence="2">10669</strain>
    </source>
</reference>
<keyword evidence="1" id="KW-0472">Membrane</keyword>
<comment type="caution">
    <text evidence="2">The sequence shown here is derived from an EMBL/GenBank/DDBJ whole genome shotgun (WGS) entry which is preliminary data.</text>
</comment>
<evidence type="ECO:0008006" key="4">
    <source>
        <dbReference type="Google" id="ProtNLM"/>
    </source>
</evidence>
<evidence type="ECO:0000313" key="2">
    <source>
        <dbReference type="EMBL" id="HIV03963.1"/>
    </source>
</evidence>
<proteinExistence type="predicted"/>
<reference evidence="2" key="2">
    <citation type="journal article" date="2021" name="PeerJ">
        <title>Extensive microbial diversity within the chicken gut microbiome revealed by metagenomics and culture.</title>
        <authorList>
            <person name="Gilroy R."/>
            <person name="Ravi A."/>
            <person name="Getino M."/>
            <person name="Pursley I."/>
            <person name="Horton D.L."/>
            <person name="Alikhan N.F."/>
            <person name="Baker D."/>
            <person name="Gharbi K."/>
            <person name="Hall N."/>
            <person name="Watson M."/>
            <person name="Adriaenssens E.M."/>
            <person name="Foster-Nyarko E."/>
            <person name="Jarju S."/>
            <person name="Secka A."/>
            <person name="Antonio M."/>
            <person name="Oren A."/>
            <person name="Chaudhuri R.R."/>
            <person name="La Ragione R."/>
            <person name="Hildebrand F."/>
            <person name="Pallen M.J."/>
        </authorList>
    </citation>
    <scope>NUCLEOTIDE SEQUENCE</scope>
    <source>
        <strain evidence="2">10669</strain>
    </source>
</reference>
<accession>A0A9D1NK66</accession>
<evidence type="ECO:0000256" key="1">
    <source>
        <dbReference type="SAM" id="Phobius"/>
    </source>
</evidence>
<feature type="transmembrane region" description="Helical" evidence="1">
    <location>
        <begin position="12"/>
        <end position="32"/>
    </location>
</feature>
<protein>
    <recommendedName>
        <fullName evidence="4">Oxaloacetate decarboxylase, gamma chain</fullName>
    </recommendedName>
</protein>